<feature type="signal peptide" evidence="2">
    <location>
        <begin position="1"/>
        <end position="23"/>
    </location>
</feature>
<dbReference type="InterPro" id="IPR025924">
    <property type="entry name" value="YHYH_dom"/>
</dbReference>
<dbReference type="KEGG" id="ome:OLMES_5369"/>
<feature type="domain" description="DUF4214" evidence="3">
    <location>
        <begin position="73"/>
        <end position="131"/>
    </location>
</feature>
<organism evidence="5 6">
    <name type="scientific">Oleiphilus messinensis</name>
    <dbReference type="NCBI Taxonomy" id="141451"/>
    <lineage>
        <taxon>Bacteria</taxon>
        <taxon>Pseudomonadati</taxon>
        <taxon>Pseudomonadota</taxon>
        <taxon>Gammaproteobacteria</taxon>
        <taxon>Oceanospirillales</taxon>
        <taxon>Oleiphilaceae</taxon>
        <taxon>Oleiphilus</taxon>
    </lineage>
</organism>
<keyword evidence="2" id="KW-0732">Signal</keyword>
<dbReference type="InterPro" id="IPR025282">
    <property type="entry name" value="DUF4214"/>
</dbReference>
<dbReference type="Gene3D" id="1.10.3130.20">
    <property type="entry name" value="Phycobilisome linker domain"/>
    <property type="match status" value="1"/>
</dbReference>
<proteinExistence type="predicted"/>
<dbReference type="InterPro" id="IPR038255">
    <property type="entry name" value="PBS_linker_sf"/>
</dbReference>
<feature type="domain" description="YHYH" evidence="4">
    <location>
        <begin position="338"/>
        <end position="550"/>
    </location>
</feature>
<evidence type="ECO:0000313" key="5">
    <source>
        <dbReference type="EMBL" id="ARU59349.1"/>
    </source>
</evidence>
<dbReference type="AlphaFoldDB" id="A0A1Y0IGU0"/>
<reference evidence="5 6" key="1">
    <citation type="submission" date="2017-05" db="EMBL/GenBank/DDBJ databases">
        <title>Genomic insights into alkan degradation activity of Oleiphilus messinensis.</title>
        <authorList>
            <person name="Kozyavkin S.A."/>
            <person name="Slesarev A.I."/>
            <person name="Golyshin P.N."/>
            <person name="Korzhenkov A."/>
            <person name="Golyshina O.N."/>
            <person name="Toshchakov S.V."/>
        </authorList>
    </citation>
    <scope>NUCLEOTIDE SEQUENCE [LARGE SCALE GENOMIC DNA]</scope>
    <source>
        <strain evidence="5 6">ME102</strain>
    </source>
</reference>
<feature type="compositionally biased region" description="Low complexity" evidence="1">
    <location>
        <begin position="596"/>
        <end position="607"/>
    </location>
</feature>
<dbReference type="Pfam" id="PF13946">
    <property type="entry name" value="DUF4214"/>
    <property type="match status" value="1"/>
</dbReference>
<accession>A0A1Y0IGU0</accession>
<evidence type="ECO:0000259" key="3">
    <source>
        <dbReference type="Pfam" id="PF13946"/>
    </source>
</evidence>
<dbReference type="EMBL" id="CP021425">
    <property type="protein sequence ID" value="ARU59349.1"/>
    <property type="molecule type" value="Genomic_DNA"/>
</dbReference>
<feature type="chain" id="PRO_5013095704" description="YHYH domain-containing protein" evidence="2">
    <location>
        <begin position="24"/>
        <end position="607"/>
    </location>
</feature>
<keyword evidence="6" id="KW-1185">Reference proteome</keyword>
<evidence type="ECO:0000256" key="1">
    <source>
        <dbReference type="SAM" id="MobiDB-lite"/>
    </source>
</evidence>
<evidence type="ECO:0008006" key="7">
    <source>
        <dbReference type="Google" id="ProtNLM"/>
    </source>
</evidence>
<dbReference type="Proteomes" id="UP000196027">
    <property type="component" value="Chromosome"/>
</dbReference>
<feature type="region of interest" description="Disordered" evidence="1">
    <location>
        <begin position="578"/>
        <end position="607"/>
    </location>
</feature>
<evidence type="ECO:0000313" key="6">
    <source>
        <dbReference type="Proteomes" id="UP000196027"/>
    </source>
</evidence>
<gene>
    <name evidence="5" type="ORF">OLMES_5369</name>
</gene>
<evidence type="ECO:0000259" key="4">
    <source>
        <dbReference type="Pfam" id="PF14240"/>
    </source>
</evidence>
<evidence type="ECO:0000256" key="2">
    <source>
        <dbReference type="SAM" id="SignalP"/>
    </source>
</evidence>
<name>A0A1Y0IGU0_9GAMM</name>
<dbReference type="Pfam" id="PF14240">
    <property type="entry name" value="YHYH"/>
    <property type="match status" value="1"/>
</dbReference>
<feature type="compositionally biased region" description="Gly residues" evidence="1">
    <location>
        <begin position="585"/>
        <end position="595"/>
    </location>
</feature>
<dbReference type="RefSeq" id="WP_087464032.1">
    <property type="nucleotide sequence ID" value="NZ_CP021425.1"/>
</dbReference>
<dbReference type="OrthoDB" id="9796530at2"/>
<sequence>MNKLALASALTALTASFGSTTWADCSAREFDADENNVINAYVAFYGRVPDTGGLAFWTQELAGAGGDLSAIMAAFGTSEEFTERFGTLSNAELVNNLYQQLFSRDADSGGLTFYTELLDNNQLTLQEIALEILFGARAEDADNIDNRRLVGQHYVTRAENTGDELDADAMATIITSISDNTDTANLACDNIDVAFEELDNGSGEAITALSDVWIINDSNLRSTYLVDDSGQQILVNIESVESTTINNQSYAKVSTSGIPNYLTTLTQENIDTLNARPKASSDFVSGATTAEAGDVIEFGADIGYRSQSNEGSCAQNAGYGYWPPGPVCPSDQNKTGYFPTQPTPASSDCDNGLSAIGYGINGTSIYNWGDGQSYNSEGVWQTLAPFAEVYDVDICGGHAAQGDYHHHFYSACWAETAGETRTGHSPVYGFAADGYPVYGPWHDSNVTAKSCWQKRDYSASSPTGCGVEGERSCLLVDSYDTTQGTTAASQNGPSTSGTYNSLSGNDFATVAGFFFEDYYFDTACTSQGEAYLDQYNGHDHDGLGYHYHLTVAGPDDLTPAFPFTFGPRYRGQLQDNAIASCSTGQPGGTPGGNGGNQPPDGQRPPQR</sequence>
<protein>
    <recommendedName>
        <fullName evidence="7">YHYH domain-containing protein</fullName>
    </recommendedName>
</protein>